<dbReference type="RefSeq" id="WP_277565915.1">
    <property type="nucleotide sequence ID" value="NZ_JAPDHZ010000003.1"/>
</dbReference>
<organism evidence="2 3">
    <name type="scientific">Cohnella ginsengisoli</name>
    <dbReference type="NCBI Taxonomy" id="425004"/>
    <lineage>
        <taxon>Bacteria</taxon>
        <taxon>Bacillati</taxon>
        <taxon>Bacillota</taxon>
        <taxon>Bacilli</taxon>
        <taxon>Bacillales</taxon>
        <taxon>Paenibacillaceae</taxon>
        <taxon>Cohnella</taxon>
    </lineage>
</organism>
<dbReference type="Gene3D" id="3.90.1150.200">
    <property type="match status" value="1"/>
</dbReference>
<dbReference type="Pfam" id="PF08818">
    <property type="entry name" value="DUF1801"/>
    <property type="match status" value="1"/>
</dbReference>
<name>A0A9X4KGY5_9BACL</name>
<dbReference type="EMBL" id="JAPDHZ010000003">
    <property type="protein sequence ID" value="MDG0792089.1"/>
    <property type="molecule type" value="Genomic_DNA"/>
</dbReference>
<evidence type="ECO:0000313" key="3">
    <source>
        <dbReference type="Proteomes" id="UP001153387"/>
    </source>
</evidence>
<evidence type="ECO:0000313" key="2">
    <source>
        <dbReference type="EMBL" id="MDG0792089.1"/>
    </source>
</evidence>
<accession>A0A9X4KGY5</accession>
<gene>
    <name evidence="2" type="ORF">OMP38_15355</name>
</gene>
<comment type="caution">
    <text evidence="2">The sequence shown here is derived from an EMBL/GenBank/DDBJ whole genome shotgun (WGS) entry which is preliminary data.</text>
</comment>
<evidence type="ECO:0000259" key="1">
    <source>
        <dbReference type="Pfam" id="PF08818"/>
    </source>
</evidence>
<dbReference type="InterPro" id="IPR014922">
    <property type="entry name" value="YdhG-like"/>
</dbReference>
<sequence length="143" mass="16206">MKRRAERMQEEKVTAAAAAEVADFMDKLEHPMKREIEALRAIVRDADARLAEGIKWNAPSYSVDGEDRITFNLRGKGMIRLVFHAGAKKKNLNIRAAWGEDKSGLLEWAADDRAIVKLAGMDDVREKEDRLANAIRRWLEATS</sequence>
<dbReference type="SUPFAM" id="SSF159888">
    <property type="entry name" value="YdhG-like"/>
    <property type="match status" value="1"/>
</dbReference>
<proteinExistence type="predicted"/>
<dbReference type="AlphaFoldDB" id="A0A9X4KGY5"/>
<dbReference type="Proteomes" id="UP001153387">
    <property type="component" value="Unassembled WGS sequence"/>
</dbReference>
<keyword evidence="3" id="KW-1185">Reference proteome</keyword>
<feature type="domain" description="YdhG-like" evidence="1">
    <location>
        <begin position="33"/>
        <end position="138"/>
    </location>
</feature>
<protein>
    <submittedName>
        <fullName evidence="2">DUF1801 domain-containing protein</fullName>
    </submittedName>
</protein>
<reference evidence="2 3" key="1">
    <citation type="submission" date="2022-10" db="EMBL/GenBank/DDBJ databases">
        <title>Comparative genomic analysis of Cohnella hashimotonis sp. nov., isolated from the International Space Station.</title>
        <authorList>
            <person name="Simpson A."/>
            <person name="Venkateswaran K."/>
        </authorList>
    </citation>
    <scope>NUCLEOTIDE SEQUENCE [LARGE SCALE GENOMIC DNA]</scope>
    <source>
        <strain evidence="2 3">DSM 18997</strain>
    </source>
</reference>